<dbReference type="GO" id="GO:1990904">
    <property type="term" value="C:ribonucleoprotein complex"/>
    <property type="evidence" value="ECO:0007669"/>
    <property type="project" value="UniProtKB-KW"/>
</dbReference>
<dbReference type="GO" id="GO:0005840">
    <property type="term" value="C:ribosome"/>
    <property type="evidence" value="ECO:0007669"/>
    <property type="project" value="UniProtKB-KW"/>
</dbReference>
<reference evidence="7 8" key="1">
    <citation type="journal article" date="2016" name="Environ. Microbiol.">
        <title>Genomic resolution of a cold subsurface aquifer community provides metabolic insights for novel microbes adapted to high CO concentrations.</title>
        <authorList>
            <person name="Probst A.J."/>
            <person name="Castelle C.J."/>
            <person name="Singh A."/>
            <person name="Brown C.T."/>
            <person name="Anantharaman K."/>
            <person name="Sharon I."/>
            <person name="Hug L.A."/>
            <person name="Burstein D."/>
            <person name="Emerson J.B."/>
            <person name="Thomas B.C."/>
            <person name="Banfield J.F."/>
        </authorList>
    </citation>
    <scope>NUCLEOTIDE SEQUENCE [LARGE SCALE GENOMIC DNA]</scope>
    <source>
        <strain evidence="7">CG1_02_39_135</strain>
    </source>
</reference>
<dbReference type="EMBL" id="MNWX01000014">
    <property type="protein sequence ID" value="OIO65585.1"/>
    <property type="molecule type" value="Genomic_DNA"/>
</dbReference>
<dbReference type="AlphaFoldDB" id="A0A1J4Y1N0"/>
<comment type="subunit">
    <text evidence="6">Part of the 50S ribosomal subunit. Contacts protein L29, and trigger factor when it is bound to the ribosome.</text>
</comment>
<evidence type="ECO:0000256" key="1">
    <source>
        <dbReference type="ARBA" id="ARBA00006700"/>
    </source>
</evidence>
<protein>
    <recommendedName>
        <fullName evidence="6">Large ribosomal subunit protein uL23</fullName>
    </recommendedName>
</protein>
<keyword evidence="3 6" id="KW-0694">RNA-binding</keyword>
<accession>A0A1J4Y1N0</accession>
<dbReference type="Proteomes" id="UP000182693">
    <property type="component" value="Unassembled WGS sequence"/>
</dbReference>
<evidence type="ECO:0000256" key="6">
    <source>
        <dbReference type="HAMAP-Rule" id="MF_01369"/>
    </source>
</evidence>
<proteinExistence type="inferred from homology"/>
<comment type="function">
    <text evidence="6">One of the early assembly proteins it binds 23S rRNA. One of the proteins that surrounds the polypeptide exit tunnel on the outside of the ribosome. Forms the main docking site for trigger factor binding to the ribosome.</text>
</comment>
<keyword evidence="5 6" id="KW-0687">Ribonucleoprotein</keyword>
<dbReference type="GO" id="GO:0019843">
    <property type="term" value="F:rRNA binding"/>
    <property type="evidence" value="ECO:0007669"/>
    <property type="project" value="UniProtKB-UniRule"/>
</dbReference>
<dbReference type="PANTHER" id="PTHR11620">
    <property type="entry name" value="60S RIBOSOMAL PROTEIN L23A"/>
    <property type="match status" value="1"/>
</dbReference>
<dbReference type="NCBIfam" id="NF004363">
    <property type="entry name" value="PRK05738.2-4"/>
    <property type="match status" value="1"/>
</dbReference>
<comment type="similarity">
    <text evidence="1 6">Belongs to the universal ribosomal protein uL23 family.</text>
</comment>
<dbReference type="GO" id="GO:0003735">
    <property type="term" value="F:structural constituent of ribosome"/>
    <property type="evidence" value="ECO:0007669"/>
    <property type="project" value="InterPro"/>
</dbReference>
<sequence length="88" mass="9774">MVKQPWITERASDLSGLGKYIFIVDKKTNKSEAKKAIESIYGVKVKAVNIINIKGKAKRLGRSLGRTSAYKKAIVTLREGQKIDIIPT</sequence>
<gene>
    <name evidence="6" type="primary">rplW</name>
    <name evidence="7" type="ORF">AUJ30_00760</name>
</gene>
<evidence type="ECO:0000256" key="4">
    <source>
        <dbReference type="ARBA" id="ARBA00022980"/>
    </source>
</evidence>
<evidence type="ECO:0000256" key="2">
    <source>
        <dbReference type="ARBA" id="ARBA00022730"/>
    </source>
</evidence>
<dbReference type="Pfam" id="PF00276">
    <property type="entry name" value="Ribosomal_L23"/>
    <property type="match status" value="1"/>
</dbReference>
<dbReference type="SUPFAM" id="SSF54189">
    <property type="entry name" value="Ribosomal proteins S24e, L23 and L15e"/>
    <property type="match status" value="1"/>
</dbReference>
<keyword evidence="4 6" id="KW-0689">Ribosomal protein</keyword>
<name>A0A1J4Y1N0_9BACT</name>
<evidence type="ECO:0000256" key="3">
    <source>
        <dbReference type="ARBA" id="ARBA00022884"/>
    </source>
</evidence>
<dbReference type="GO" id="GO:0006412">
    <property type="term" value="P:translation"/>
    <property type="evidence" value="ECO:0007669"/>
    <property type="project" value="UniProtKB-UniRule"/>
</dbReference>
<dbReference type="Gene3D" id="3.30.70.330">
    <property type="match status" value="1"/>
</dbReference>
<dbReference type="InterPro" id="IPR012677">
    <property type="entry name" value="Nucleotide-bd_a/b_plait_sf"/>
</dbReference>
<dbReference type="FunFam" id="3.30.70.330:FF:000001">
    <property type="entry name" value="50S ribosomal protein L23"/>
    <property type="match status" value="1"/>
</dbReference>
<evidence type="ECO:0000256" key="5">
    <source>
        <dbReference type="ARBA" id="ARBA00023274"/>
    </source>
</evidence>
<evidence type="ECO:0000313" key="7">
    <source>
        <dbReference type="EMBL" id="OIO65585.1"/>
    </source>
</evidence>
<comment type="caution">
    <text evidence="7">The sequence shown here is derived from an EMBL/GenBank/DDBJ whole genome shotgun (WGS) entry which is preliminary data.</text>
</comment>
<dbReference type="InterPro" id="IPR012678">
    <property type="entry name" value="Ribosomal_uL23/eL15/eS24_sf"/>
</dbReference>
<evidence type="ECO:0000313" key="8">
    <source>
        <dbReference type="Proteomes" id="UP000182693"/>
    </source>
</evidence>
<dbReference type="HAMAP" id="MF_01369_B">
    <property type="entry name" value="Ribosomal_uL23_B"/>
    <property type="match status" value="1"/>
</dbReference>
<dbReference type="STRING" id="1805425.AUJ30_00760"/>
<keyword evidence="2 6" id="KW-0699">rRNA-binding</keyword>
<organism evidence="7 8">
    <name type="scientific">Candidatus Wolfebacteria bacterium CG1_02_39_135</name>
    <dbReference type="NCBI Taxonomy" id="1805425"/>
    <lineage>
        <taxon>Bacteria</taxon>
        <taxon>Candidatus Wolfeibacteriota</taxon>
    </lineage>
</organism>
<dbReference type="InterPro" id="IPR013025">
    <property type="entry name" value="Ribosomal_uL23-like"/>
</dbReference>